<gene>
    <name evidence="1" type="ORF">V5799_009620</name>
</gene>
<proteinExistence type="predicted"/>
<dbReference type="Proteomes" id="UP001321473">
    <property type="component" value="Unassembled WGS sequence"/>
</dbReference>
<sequence>MTRTAETHDHPKDTASYRHNQLYHQHGMLGKLMAPGNAKKMQAIPNRTVISTPYKTRVQAKRLRRSQLRGLSASPRTRKRSRPERETCCVCGERSMQRLTGHGQCGGDVHPGSLPVAGLLVQLGVLVPELRVLLHLLDELLVEGGHCADPMERSTDRRSRDRASEPRSSVFLVFCGGD</sequence>
<evidence type="ECO:0000313" key="1">
    <source>
        <dbReference type="EMBL" id="KAK8784011.1"/>
    </source>
</evidence>
<comment type="caution">
    <text evidence="1">The sequence shown here is derived from an EMBL/GenBank/DDBJ whole genome shotgun (WGS) entry which is preliminary data.</text>
</comment>
<keyword evidence="2" id="KW-1185">Reference proteome</keyword>
<organism evidence="1 2">
    <name type="scientific">Amblyomma americanum</name>
    <name type="common">Lone star tick</name>
    <dbReference type="NCBI Taxonomy" id="6943"/>
    <lineage>
        <taxon>Eukaryota</taxon>
        <taxon>Metazoa</taxon>
        <taxon>Ecdysozoa</taxon>
        <taxon>Arthropoda</taxon>
        <taxon>Chelicerata</taxon>
        <taxon>Arachnida</taxon>
        <taxon>Acari</taxon>
        <taxon>Parasitiformes</taxon>
        <taxon>Ixodida</taxon>
        <taxon>Ixodoidea</taxon>
        <taxon>Ixodidae</taxon>
        <taxon>Amblyomminae</taxon>
        <taxon>Amblyomma</taxon>
    </lineage>
</organism>
<evidence type="ECO:0000313" key="2">
    <source>
        <dbReference type="Proteomes" id="UP001321473"/>
    </source>
</evidence>
<accession>A0AAQ4FB69</accession>
<name>A0AAQ4FB69_AMBAM</name>
<dbReference type="EMBL" id="JARKHS020004938">
    <property type="protein sequence ID" value="KAK8784011.1"/>
    <property type="molecule type" value="Genomic_DNA"/>
</dbReference>
<reference evidence="1 2" key="1">
    <citation type="journal article" date="2023" name="Arcadia Sci">
        <title>De novo assembly of a long-read Amblyomma americanum tick genome.</title>
        <authorList>
            <person name="Chou S."/>
            <person name="Poskanzer K.E."/>
            <person name="Rollins M."/>
            <person name="Thuy-Boun P.S."/>
        </authorList>
    </citation>
    <scope>NUCLEOTIDE SEQUENCE [LARGE SCALE GENOMIC DNA]</scope>
    <source>
        <strain evidence="1">F_SG_1</strain>
        <tissue evidence="1">Salivary glands</tissue>
    </source>
</reference>
<protein>
    <submittedName>
        <fullName evidence="1">Uncharacterized protein</fullName>
    </submittedName>
</protein>
<dbReference type="AlphaFoldDB" id="A0AAQ4FB69"/>